<dbReference type="InterPro" id="IPR027417">
    <property type="entry name" value="P-loop_NTPase"/>
</dbReference>
<dbReference type="GO" id="GO:0005524">
    <property type="term" value="F:ATP binding"/>
    <property type="evidence" value="ECO:0007669"/>
    <property type="project" value="UniProtKB-KW"/>
</dbReference>
<dbReference type="Pfam" id="PF00005">
    <property type="entry name" value="ABC_tran"/>
    <property type="match status" value="1"/>
</dbReference>
<organism evidence="5 6">
    <name type="scientific">Citrus x changshan-huyou</name>
    <dbReference type="NCBI Taxonomy" id="2935761"/>
    <lineage>
        <taxon>Eukaryota</taxon>
        <taxon>Viridiplantae</taxon>
        <taxon>Streptophyta</taxon>
        <taxon>Embryophyta</taxon>
        <taxon>Tracheophyta</taxon>
        <taxon>Spermatophyta</taxon>
        <taxon>Magnoliopsida</taxon>
        <taxon>eudicotyledons</taxon>
        <taxon>Gunneridae</taxon>
        <taxon>Pentapetalae</taxon>
        <taxon>rosids</taxon>
        <taxon>malvids</taxon>
        <taxon>Sapindales</taxon>
        <taxon>Rutaceae</taxon>
        <taxon>Aurantioideae</taxon>
        <taxon>Citrus</taxon>
    </lineage>
</organism>
<evidence type="ECO:0000313" key="6">
    <source>
        <dbReference type="Proteomes" id="UP001428341"/>
    </source>
</evidence>
<dbReference type="Proteomes" id="UP001428341">
    <property type="component" value="Unassembled WGS sequence"/>
</dbReference>
<dbReference type="Gene3D" id="3.40.50.300">
    <property type="entry name" value="P-loop containing nucleotide triphosphate hydrolases"/>
    <property type="match status" value="1"/>
</dbReference>
<accession>A0AAP0LWM8</accession>
<dbReference type="PANTHER" id="PTHR24223:SF222">
    <property type="entry name" value="OS01G0902100 PROTEIN"/>
    <property type="match status" value="1"/>
</dbReference>
<dbReference type="InterPro" id="IPR050173">
    <property type="entry name" value="ABC_transporter_C-like"/>
</dbReference>
<keyword evidence="1" id="KW-0547">Nucleotide-binding</keyword>
<keyword evidence="6" id="KW-1185">Reference proteome</keyword>
<dbReference type="GO" id="GO:0016020">
    <property type="term" value="C:membrane"/>
    <property type="evidence" value="ECO:0007669"/>
    <property type="project" value="TreeGrafter"/>
</dbReference>
<protein>
    <recommendedName>
        <fullName evidence="4">ABC transporter domain-containing protein</fullName>
    </recommendedName>
</protein>
<evidence type="ECO:0000313" key="5">
    <source>
        <dbReference type="EMBL" id="KAK9188752.1"/>
    </source>
</evidence>
<evidence type="ECO:0000259" key="4">
    <source>
        <dbReference type="Pfam" id="PF00005"/>
    </source>
</evidence>
<dbReference type="SUPFAM" id="SSF52540">
    <property type="entry name" value="P-loop containing nucleoside triphosphate hydrolases"/>
    <property type="match status" value="1"/>
</dbReference>
<evidence type="ECO:0000256" key="2">
    <source>
        <dbReference type="ARBA" id="ARBA00022840"/>
    </source>
</evidence>
<keyword evidence="3" id="KW-0472">Membrane</keyword>
<dbReference type="PANTHER" id="PTHR24223">
    <property type="entry name" value="ATP-BINDING CASSETTE SUB-FAMILY C"/>
    <property type="match status" value="1"/>
</dbReference>
<dbReference type="EMBL" id="JBCGBO010000007">
    <property type="protein sequence ID" value="KAK9188752.1"/>
    <property type="molecule type" value="Genomic_DNA"/>
</dbReference>
<dbReference type="AlphaFoldDB" id="A0AAP0LWM8"/>
<dbReference type="GO" id="GO:0042626">
    <property type="term" value="F:ATPase-coupled transmembrane transporter activity"/>
    <property type="evidence" value="ECO:0007669"/>
    <property type="project" value="TreeGrafter"/>
</dbReference>
<keyword evidence="2" id="KW-0067">ATP-binding</keyword>
<feature type="domain" description="ABC transporter" evidence="4">
    <location>
        <begin position="43"/>
        <end position="123"/>
    </location>
</feature>
<feature type="transmembrane region" description="Helical" evidence="3">
    <location>
        <begin position="128"/>
        <end position="149"/>
    </location>
</feature>
<evidence type="ECO:0000256" key="1">
    <source>
        <dbReference type="ARBA" id="ARBA00022741"/>
    </source>
</evidence>
<sequence>MILVESILQFTNIPSEAPEWSSSGKIELENLLVQYNPTLPMVLKGITCTFPGEKKIGVVGRTGSGKSTLIQALFRVVEPSGGRILIGGVDISKIGKVVEYDSARRLLEDSCSSFSNKREVKRNDRVKWISLALPCTVILYVNVAIYALFGHMNIHNPRSVLIAVHLCMIAEGIINHVDVDKLDTPQLSPHS</sequence>
<keyword evidence="3" id="KW-0812">Transmembrane</keyword>
<proteinExistence type="predicted"/>
<dbReference type="InterPro" id="IPR003439">
    <property type="entry name" value="ABC_transporter-like_ATP-bd"/>
</dbReference>
<dbReference type="GO" id="GO:0016887">
    <property type="term" value="F:ATP hydrolysis activity"/>
    <property type="evidence" value="ECO:0007669"/>
    <property type="project" value="InterPro"/>
</dbReference>
<gene>
    <name evidence="5" type="ORF">WN944_020157</name>
</gene>
<comment type="caution">
    <text evidence="5">The sequence shown here is derived from an EMBL/GenBank/DDBJ whole genome shotgun (WGS) entry which is preliminary data.</text>
</comment>
<keyword evidence="3" id="KW-1133">Transmembrane helix</keyword>
<reference evidence="5 6" key="1">
    <citation type="submission" date="2024-05" db="EMBL/GenBank/DDBJ databases">
        <title>Haplotype-resolved chromosome-level genome assembly of Huyou (Citrus changshanensis).</title>
        <authorList>
            <person name="Miao C."/>
            <person name="Chen W."/>
            <person name="Wu Y."/>
            <person name="Wang L."/>
            <person name="Zhao S."/>
            <person name="Grierson D."/>
            <person name="Xu C."/>
            <person name="Chen K."/>
        </authorList>
    </citation>
    <scope>NUCLEOTIDE SEQUENCE [LARGE SCALE GENOMIC DNA]</scope>
    <source>
        <strain evidence="5">01-14</strain>
        <tissue evidence="5">Leaf</tissue>
    </source>
</reference>
<name>A0AAP0LWM8_9ROSI</name>
<evidence type="ECO:0000256" key="3">
    <source>
        <dbReference type="SAM" id="Phobius"/>
    </source>
</evidence>